<evidence type="ECO:0000313" key="2">
    <source>
        <dbReference type="EMBL" id="MDC0669834.1"/>
    </source>
</evidence>
<dbReference type="RefSeq" id="WP_271999641.1">
    <property type="nucleotide sequence ID" value="NZ_JAQNDN010000010.1"/>
</dbReference>
<accession>A0ABT5B6U9</accession>
<sequence length="92" mass="9512">MLLLFIKRLSLCGCAFIAGLLVGGCKDDEPGLKCAADHAPAQLCCLDPEGDAEESCEDVCAKKCEGDADCSGEDGDSCRGGVCGFEDDCSLQ</sequence>
<keyword evidence="1" id="KW-0732">Signal</keyword>
<dbReference type="EMBL" id="JAQNDN010000010">
    <property type="protein sequence ID" value="MDC0669834.1"/>
    <property type="molecule type" value="Genomic_DNA"/>
</dbReference>
<dbReference type="PROSITE" id="PS51257">
    <property type="entry name" value="PROKAR_LIPOPROTEIN"/>
    <property type="match status" value="1"/>
</dbReference>
<protein>
    <recommendedName>
        <fullName evidence="4">Lipoprotein</fullName>
    </recommendedName>
</protein>
<feature type="chain" id="PRO_5045760904" description="Lipoprotein" evidence="1">
    <location>
        <begin position="18"/>
        <end position="92"/>
    </location>
</feature>
<dbReference type="Proteomes" id="UP001217838">
    <property type="component" value="Unassembled WGS sequence"/>
</dbReference>
<proteinExistence type="predicted"/>
<organism evidence="2 3">
    <name type="scientific">Nannocystis radixulma</name>
    <dbReference type="NCBI Taxonomy" id="2995305"/>
    <lineage>
        <taxon>Bacteria</taxon>
        <taxon>Pseudomonadati</taxon>
        <taxon>Myxococcota</taxon>
        <taxon>Polyangia</taxon>
        <taxon>Nannocystales</taxon>
        <taxon>Nannocystaceae</taxon>
        <taxon>Nannocystis</taxon>
    </lineage>
</organism>
<evidence type="ECO:0000313" key="3">
    <source>
        <dbReference type="Proteomes" id="UP001217838"/>
    </source>
</evidence>
<evidence type="ECO:0000256" key="1">
    <source>
        <dbReference type="SAM" id="SignalP"/>
    </source>
</evidence>
<comment type="caution">
    <text evidence="2">The sequence shown here is derived from an EMBL/GenBank/DDBJ whole genome shotgun (WGS) entry which is preliminary data.</text>
</comment>
<reference evidence="2 3" key="1">
    <citation type="submission" date="2022-11" db="EMBL/GenBank/DDBJ databases">
        <title>Minimal conservation of predation-associated metabolite biosynthetic gene clusters underscores biosynthetic potential of Myxococcota including descriptions for ten novel species: Archangium lansinium sp. nov., Myxococcus landrumus sp. nov., Nannocystis bai.</title>
        <authorList>
            <person name="Ahearne A."/>
            <person name="Stevens C."/>
            <person name="Dowd S."/>
        </authorList>
    </citation>
    <scope>NUCLEOTIDE SEQUENCE [LARGE SCALE GENOMIC DNA]</scope>
    <source>
        <strain evidence="2 3">NCELM</strain>
    </source>
</reference>
<gene>
    <name evidence="2" type="ORF">POL58_18920</name>
</gene>
<keyword evidence="3" id="KW-1185">Reference proteome</keyword>
<evidence type="ECO:0008006" key="4">
    <source>
        <dbReference type="Google" id="ProtNLM"/>
    </source>
</evidence>
<feature type="signal peptide" evidence="1">
    <location>
        <begin position="1"/>
        <end position="17"/>
    </location>
</feature>
<name>A0ABT5B6U9_9BACT</name>